<name>A0A244CQW9_PSEDV</name>
<protein>
    <recommendedName>
        <fullName evidence="1">Tail specific protease domain-containing protein</fullName>
    </recommendedName>
</protein>
<evidence type="ECO:0000259" key="1">
    <source>
        <dbReference type="SMART" id="SM00245"/>
    </source>
</evidence>
<keyword evidence="3" id="KW-1185">Reference proteome</keyword>
<dbReference type="InterPro" id="IPR029045">
    <property type="entry name" value="ClpP/crotonase-like_dom_sf"/>
</dbReference>
<dbReference type="GO" id="GO:0008236">
    <property type="term" value="F:serine-type peptidase activity"/>
    <property type="evidence" value="ECO:0007669"/>
    <property type="project" value="InterPro"/>
</dbReference>
<dbReference type="SUPFAM" id="SSF52096">
    <property type="entry name" value="ClpP/crotonase"/>
    <property type="match status" value="1"/>
</dbReference>
<sequence>MALNIGKGLILATLTCVTTLSYGENSTISPALSEEQQLEVIHTLTQHIQERSIVPGAGKRVAEQLIKHYDGYKYLGFDQPSDFADKLSDDIQALLKDSSFVVHANDNKPEILARTTDSASNKISRVNDEIALIELDLHSTHAQIDTLFSQVKDADVLVFDLRNSYSPAVITSDSLQYVASYLFNQPTTLYQLEQPAKQQTKQVRTLDKVAGEKRGEVPVYVLTSAQTGIVAERFSLLLQHLQRAYIVGEPTAGRVNITEDIALDSSLMLTLPTAIFTAGKRSEPQHSDAVPSPMPLQPDLLVTSFLAFSETQPLAEQSAVEYRVLQGRGTPQETFSQNKGAISYSDWRFYGSDCALEYRLSEPMYNANTERYQFAYQLRYYGHGSAKMRYSLGNGIEQMTQQANFADKSDLKSAISRGFKSFEPIKMTQCSVL</sequence>
<proteinExistence type="predicted"/>
<reference evidence="2 3" key="1">
    <citation type="submission" date="2017-02" db="EMBL/GenBank/DDBJ databases">
        <title>Pseudoalteromonas ulvae TC14 Genome.</title>
        <authorList>
            <person name="Molmeret M."/>
        </authorList>
    </citation>
    <scope>NUCLEOTIDE SEQUENCE [LARGE SCALE GENOMIC DNA]</scope>
    <source>
        <strain evidence="2">TC14</strain>
    </source>
</reference>
<dbReference type="OrthoDB" id="9758793at2"/>
<dbReference type="Gene3D" id="3.30.750.44">
    <property type="match status" value="1"/>
</dbReference>
<dbReference type="PANTHER" id="PTHR11261:SF3">
    <property type="entry name" value="RETINOL-BINDING PROTEIN 3"/>
    <property type="match status" value="1"/>
</dbReference>
<dbReference type="InterPro" id="IPR005151">
    <property type="entry name" value="Tail-specific_protease"/>
</dbReference>
<comment type="caution">
    <text evidence="2">The sequence shown here is derived from an EMBL/GenBank/DDBJ whole genome shotgun (WGS) entry which is preliminary data.</text>
</comment>
<dbReference type="GO" id="GO:0006508">
    <property type="term" value="P:proteolysis"/>
    <property type="evidence" value="ECO:0007669"/>
    <property type="project" value="InterPro"/>
</dbReference>
<dbReference type="RefSeq" id="WP_086743327.1">
    <property type="nucleotide sequence ID" value="NZ_MWPV01000002.1"/>
</dbReference>
<dbReference type="AlphaFoldDB" id="A0A244CQW9"/>
<evidence type="ECO:0000313" key="3">
    <source>
        <dbReference type="Proteomes" id="UP000194841"/>
    </source>
</evidence>
<dbReference type="SMART" id="SM00245">
    <property type="entry name" value="TSPc"/>
    <property type="match status" value="1"/>
</dbReference>
<dbReference type="PANTHER" id="PTHR11261">
    <property type="entry name" value="INTERPHOTORECEPTOR RETINOID-BINDING PROTEIN"/>
    <property type="match status" value="1"/>
</dbReference>
<dbReference type="EMBL" id="MWPV01000002">
    <property type="protein sequence ID" value="OUL58020.1"/>
    <property type="molecule type" value="Genomic_DNA"/>
</dbReference>
<dbReference type="Pfam" id="PF03572">
    <property type="entry name" value="Peptidase_S41"/>
    <property type="match status" value="1"/>
</dbReference>
<feature type="domain" description="Tail specific protease" evidence="1">
    <location>
        <begin position="88"/>
        <end position="297"/>
    </location>
</feature>
<evidence type="ECO:0000313" key="2">
    <source>
        <dbReference type="EMBL" id="OUL58020.1"/>
    </source>
</evidence>
<accession>A0A244CQW9</accession>
<dbReference type="Proteomes" id="UP000194841">
    <property type="component" value="Unassembled WGS sequence"/>
</dbReference>
<gene>
    <name evidence="2" type="ORF">B1199_06585</name>
</gene>
<organism evidence="2 3">
    <name type="scientific">Pseudoalteromonas ulvae</name>
    <dbReference type="NCBI Taxonomy" id="107327"/>
    <lineage>
        <taxon>Bacteria</taxon>
        <taxon>Pseudomonadati</taxon>
        <taxon>Pseudomonadota</taxon>
        <taxon>Gammaproteobacteria</taxon>
        <taxon>Alteromonadales</taxon>
        <taxon>Pseudoalteromonadaceae</taxon>
        <taxon>Pseudoalteromonas</taxon>
    </lineage>
</organism>
<dbReference type="Gene3D" id="3.90.226.10">
    <property type="entry name" value="2-enoyl-CoA Hydratase, Chain A, domain 1"/>
    <property type="match status" value="1"/>
</dbReference>